<comment type="caution">
    <text evidence="1">The sequence shown here is derived from an EMBL/GenBank/DDBJ whole genome shotgun (WGS) entry which is preliminary data.</text>
</comment>
<dbReference type="AlphaFoldDB" id="A0A3M7PQS4"/>
<evidence type="ECO:0000313" key="1">
    <source>
        <dbReference type="EMBL" id="RNA01482.1"/>
    </source>
</evidence>
<organism evidence="1 2">
    <name type="scientific">Brachionus plicatilis</name>
    <name type="common">Marine rotifer</name>
    <name type="synonym">Brachionus muelleri</name>
    <dbReference type="NCBI Taxonomy" id="10195"/>
    <lineage>
        <taxon>Eukaryota</taxon>
        <taxon>Metazoa</taxon>
        <taxon>Spiralia</taxon>
        <taxon>Gnathifera</taxon>
        <taxon>Rotifera</taxon>
        <taxon>Eurotatoria</taxon>
        <taxon>Monogononta</taxon>
        <taxon>Pseudotrocha</taxon>
        <taxon>Ploima</taxon>
        <taxon>Brachionidae</taxon>
        <taxon>Brachionus</taxon>
    </lineage>
</organism>
<dbReference type="Proteomes" id="UP000276133">
    <property type="component" value="Unassembled WGS sequence"/>
</dbReference>
<dbReference type="EMBL" id="REGN01009307">
    <property type="protein sequence ID" value="RNA01482.1"/>
    <property type="molecule type" value="Genomic_DNA"/>
</dbReference>
<keyword evidence="2" id="KW-1185">Reference proteome</keyword>
<gene>
    <name evidence="1" type="ORF">BpHYR1_011009</name>
</gene>
<protein>
    <submittedName>
        <fullName evidence="1">Uncharacterized protein</fullName>
    </submittedName>
</protein>
<reference evidence="1 2" key="1">
    <citation type="journal article" date="2018" name="Sci. Rep.">
        <title>Genomic signatures of local adaptation to the degree of environmental predictability in rotifers.</title>
        <authorList>
            <person name="Franch-Gras L."/>
            <person name="Hahn C."/>
            <person name="Garcia-Roger E.M."/>
            <person name="Carmona M.J."/>
            <person name="Serra M."/>
            <person name="Gomez A."/>
        </authorList>
    </citation>
    <scope>NUCLEOTIDE SEQUENCE [LARGE SCALE GENOMIC DNA]</scope>
    <source>
        <strain evidence="1">HYR1</strain>
    </source>
</reference>
<evidence type="ECO:0000313" key="2">
    <source>
        <dbReference type="Proteomes" id="UP000276133"/>
    </source>
</evidence>
<proteinExistence type="predicted"/>
<name>A0A3M7PQS4_BRAPC</name>
<accession>A0A3M7PQS4</accession>
<sequence length="59" mass="7199">MYPFLRSLFYIELLYFQFTSPNKDINKKKLLFEFKGIPNFVSIKNKIMIKLLYELEDKS</sequence>